<feature type="transmembrane region" description="Helical" evidence="8">
    <location>
        <begin position="9"/>
        <end position="27"/>
    </location>
</feature>
<evidence type="ECO:0000259" key="9">
    <source>
        <dbReference type="Pfam" id="PF00892"/>
    </source>
</evidence>
<dbReference type="InterPro" id="IPR037185">
    <property type="entry name" value="EmrE-like"/>
</dbReference>
<feature type="domain" description="EamA" evidence="9">
    <location>
        <begin position="8"/>
        <end position="141"/>
    </location>
</feature>
<feature type="transmembrane region" description="Helical" evidence="8">
    <location>
        <begin position="179"/>
        <end position="198"/>
    </location>
</feature>
<feature type="transmembrane region" description="Helical" evidence="8">
    <location>
        <begin position="213"/>
        <end position="233"/>
    </location>
</feature>
<keyword evidence="5 8" id="KW-0812">Transmembrane</keyword>
<dbReference type="GO" id="GO:0005886">
    <property type="term" value="C:plasma membrane"/>
    <property type="evidence" value="ECO:0007669"/>
    <property type="project" value="UniProtKB-SubCell"/>
</dbReference>
<feature type="transmembrane region" description="Helical" evidence="8">
    <location>
        <begin position="33"/>
        <end position="54"/>
    </location>
</feature>
<feature type="transmembrane region" description="Helical" evidence="8">
    <location>
        <begin position="128"/>
        <end position="145"/>
    </location>
</feature>
<sequence>MGKTEFEKGFLAALAAFGAWGLLPAYWKQLDNLQPLQILCHRIVWSLLFVAMVLTVQRRWGSVVKAIKTRKTLGLLLLSGLAIGVNWFIYIWAVNSGKVIETSLGYFINPLVSVLFAVLFLREKLSTLQWSAIVLAGLAILYQVILVGRVPFAALSIAVSFALYALIRKVAEVESFPGLFIETLLLVFPALFYLFVGLPEEPFLAGETAQQKIWLLSSGIVTSLPLICFAYGARRLPLSMLGIMEYLAPTLSFLLGFFVYKEPFDRVQLLTFVCVWVALALFTGEKLLRWRRMQHPDKDLV</sequence>
<reference evidence="10 11" key="1">
    <citation type="journal article" date="2010" name="Stand. Genomic Sci.">
        <title>Complete genome sequence of Aminobacterium colombiense type strain (ALA-1).</title>
        <authorList>
            <person name="Chertkov O."/>
            <person name="Sikorski J."/>
            <person name="Brambilla E."/>
            <person name="Lapidus A."/>
            <person name="Copeland A."/>
            <person name="Glavina Del Rio T."/>
            <person name="Nolan M."/>
            <person name="Lucas S."/>
            <person name="Tice H."/>
            <person name="Cheng J.F."/>
            <person name="Han C."/>
            <person name="Detter J.C."/>
            <person name="Bruce D."/>
            <person name="Tapia R."/>
            <person name="Goodwin L."/>
            <person name="Pitluck S."/>
            <person name="Liolios K."/>
            <person name="Ivanova N."/>
            <person name="Mavromatis K."/>
            <person name="Ovchinnikova G."/>
            <person name="Pati A."/>
            <person name="Chen A."/>
            <person name="Palaniappan K."/>
            <person name="Land M."/>
            <person name="Hauser L."/>
            <person name="Chang Y.J."/>
            <person name="Jeffries C.D."/>
            <person name="Spring S."/>
            <person name="Rohde M."/>
            <person name="Goker M."/>
            <person name="Bristow J."/>
            <person name="Eisen J.A."/>
            <person name="Markowitz V."/>
            <person name="Hugenholtz P."/>
            <person name="Kyrpides N.C."/>
            <person name="Klenk H.P."/>
        </authorList>
    </citation>
    <scope>NUCLEOTIDE SEQUENCE [LARGE SCALE GENOMIC DNA]</scope>
    <source>
        <strain evidence="11">DSM 12261 / ALA-1</strain>
    </source>
</reference>
<dbReference type="HOGENOM" id="CLU_054508_1_0_0"/>
<dbReference type="OrthoDB" id="369870at2"/>
<dbReference type="PANTHER" id="PTHR22911">
    <property type="entry name" value="ACYL-MALONYL CONDENSING ENZYME-RELATED"/>
    <property type="match status" value="1"/>
</dbReference>
<dbReference type="InterPro" id="IPR004626">
    <property type="entry name" value="RarD"/>
</dbReference>
<dbReference type="PANTHER" id="PTHR22911:SF137">
    <property type="entry name" value="SOLUTE CARRIER FAMILY 35 MEMBER G2-RELATED"/>
    <property type="match status" value="1"/>
</dbReference>
<dbReference type="KEGG" id="aco:Amico_0327"/>
<dbReference type="InterPro" id="IPR000620">
    <property type="entry name" value="EamA_dom"/>
</dbReference>
<dbReference type="Pfam" id="PF00892">
    <property type="entry name" value="EamA"/>
    <property type="match status" value="2"/>
</dbReference>
<feature type="transmembrane region" description="Helical" evidence="8">
    <location>
        <begin position="151"/>
        <end position="167"/>
    </location>
</feature>
<protein>
    <submittedName>
        <fullName evidence="10">RarD protein, DMT superfamily transporter</fullName>
    </submittedName>
</protein>
<evidence type="ECO:0000256" key="6">
    <source>
        <dbReference type="ARBA" id="ARBA00022989"/>
    </source>
</evidence>
<feature type="transmembrane region" description="Helical" evidence="8">
    <location>
        <begin position="104"/>
        <end position="121"/>
    </location>
</feature>
<dbReference type="EMBL" id="CP001997">
    <property type="protein sequence ID" value="ADE56470.1"/>
    <property type="molecule type" value="Genomic_DNA"/>
</dbReference>
<evidence type="ECO:0000313" key="10">
    <source>
        <dbReference type="EMBL" id="ADE56470.1"/>
    </source>
</evidence>
<evidence type="ECO:0000256" key="3">
    <source>
        <dbReference type="ARBA" id="ARBA00022448"/>
    </source>
</evidence>
<dbReference type="STRING" id="572547.Amico_0327"/>
<dbReference type="AlphaFoldDB" id="D5ED38"/>
<keyword evidence="6 8" id="KW-1133">Transmembrane helix</keyword>
<feature type="transmembrane region" description="Helical" evidence="8">
    <location>
        <begin position="240"/>
        <end position="260"/>
    </location>
</feature>
<keyword evidence="3" id="KW-0813">Transport</keyword>
<comment type="subcellular location">
    <subcellularLocation>
        <location evidence="1">Cell membrane</location>
        <topology evidence="1">Multi-pass membrane protein</topology>
    </subcellularLocation>
</comment>
<evidence type="ECO:0000256" key="5">
    <source>
        <dbReference type="ARBA" id="ARBA00022692"/>
    </source>
</evidence>
<comment type="similarity">
    <text evidence="2">Belongs to the EamA transporter family.</text>
</comment>
<evidence type="ECO:0000256" key="7">
    <source>
        <dbReference type="ARBA" id="ARBA00023136"/>
    </source>
</evidence>
<accession>D5ED38</accession>
<dbReference type="NCBIfam" id="TIGR00688">
    <property type="entry name" value="rarD"/>
    <property type="match status" value="1"/>
</dbReference>
<proteinExistence type="inferred from homology"/>
<dbReference type="SUPFAM" id="SSF103481">
    <property type="entry name" value="Multidrug resistance efflux transporter EmrE"/>
    <property type="match status" value="2"/>
</dbReference>
<dbReference type="eggNOG" id="COG2962">
    <property type="taxonomic scope" value="Bacteria"/>
</dbReference>
<evidence type="ECO:0000256" key="4">
    <source>
        <dbReference type="ARBA" id="ARBA00022475"/>
    </source>
</evidence>
<keyword evidence="4" id="KW-1003">Cell membrane</keyword>
<organism evidence="10 11">
    <name type="scientific">Aminobacterium colombiense (strain DSM 12261 / ALA-1)</name>
    <dbReference type="NCBI Taxonomy" id="572547"/>
    <lineage>
        <taxon>Bacteria</taxon>
        <taxon>Thermotogati</taxon>
        <taxon>Synergistota</taxon>
        <taxon>Synergistia</taxon>
        <taxon>Synergistales</taxon>
        <taxon>Aminobacteriaceae</taxon>
        <taxon>Aminobacterium</taxon>
    </lineage>
</organism>
<name>D5ED38_AMICL</name>
<gene>
    <name evidence="10" type="ordered locus">Amico_0327</name>
</gene>
<evidence type="ECO:0000256" key="8">
    <source>
        <dbReference type="SAM" id="Phobius"/>
    </source>
</evidence>
<keyword evidence="7 8" id="KW-0472">Membrane</keyword>
<dbReference type="Proteomes" id="UP000002366">
    <property type="component" value="Chromosome"/>
</dbReference>
<evidence type="ECO:0000256" key="2">
    <source>
        <dbReference type="ARBA" id="ARBA00007362"/>
    </source>
</evidence>
<keyword evidence="11" id="KW-1185">Reference proteome</keyword>
<evidence type="ECO:0000256" key="1">
    <source>
        <dbReference type="ARBA" id="ARBA00004651"/>
    </source>
</evidence>
<feature type="domain" description="EamA" evidence="9">
    <location>
        <begin position="152"/>
        <end position="282"/>
    </location>
</feature>
<feature type="transmembrane region" description="Helical" evidence="8">
    <location>
        <begin position="75"/>
        <end position="92"/>
    </location>
</feature>
<dbReference type="RefSeq" id="WP_013047736.1">
    <property type="nucleotide sequence ID" value="NC_014011.1"/>
</dbReference>
<feature type="transmembrane region" description="Helical" evidence="8">
    <location>
        <begin position="266"/>
        <end position="284"/>
    </location>
</feature>
<evidence type="ECO:0000313" key="11">
    <source>
        <dbReference type="Proteomes" id="UP000002366"/>
    </source>
</evidence>